<comment type="similarity">
    <text evidence="2">Belongs to the type IA topoisomerase family.</text>
</comment>
<dbReference type="InterPro" id="IPR013498">
    <property type="entry name" value="Topo_IA_Znf"/>
</dbReference>
<dbReference type="SMART" id="SM00436">
    <property type="entry name" value="TOP1Bc"/>
    <property type="match status" value="1"/>
</dbReference>
<dbReference type="GO" id="GO:0003677">
    <property type="term" value="F:DNA binding"/>
    <property type="evidence" value="ECO:0007669"/>
    <property type="project" value="UniProtKB-KW"/>
</dbReference>
<evidence type="ECO:0000256" key="14">
    <source>
        <dbReference type="ARBA" id="ARBA00032877"/>
    </source>
</evidence>
<dbReference type="CDD" id="cd00186">
    <property type="entry name" value="TOP1Ac"/>
    <property type="match status" value="1"/>
</dbReference>
<keyword evidence="4" id="KW-0479">Metal-binding</keyword>
<dbReference type="SUPFAM" id="SSF57783">
    <property type="entry name" value="Zinc beta-ribbon"/>
    <property type="match status" value="2"/>
</dbReference>
<dbReference type="Gene3D" id="3.30.65.10">
    <property type="entry name" value="Bacterial Topoisomerase I, domain 1"/>
    <property type="match status" value="3"/>
</dbReference>
<dbReference type="InterPro" id="IPR013824">
    <property type="entry name" value="Topo_IA_cen_sub1"/>
</dbReference>
<keyword evidence="6" id="KW-0862">Zinc</keyword>
<keyword evidence="8" id="KW-0799">Topoisomerase</keyword>
<evidence type="ECO:0000256" key="11">
    <source>
        <dbReference type="ARBA" id="ARBA00030003"/>
    </source>
</evidence>
<dbReference type="Gene3D" id="3.40.50.140">
    <property type="match status" value="1"/>
</dbReference>
<dbReference type="GO" id="GO:0008270">
    <property type="term" value="F:zinc ion binding"/>
    <property type="evidence" value="ECO:0007669"/>
    <property type="project" value="UniProtKB-KW"/>
</dbReference>
<evidence type="ECO:0000313" key="17">
    <source>
        <dbReference type="EMBL" id="VAX40872.1"/>
    </source>
</evidence>
<evidence type="ECO:0000259" key="15">
    <source>
        <dbReference type="PROSITE" id="PS50880"/>
    </source>
</evidence>
<dbReference type="PANTHER" id="PTHR42785:SF1">
    <property type="entry name" value="DNA TOPOISOMERASE"/>
    <property type="match status" value="1"/>
</dbReference>
<evidence type="ECO:0000256" key="5">
    <source>
        <dbReference type="ARBA" id="ARBA00022771"/>
    </source>
</evidence>
<dbReference type="EMBL" id="UOGK01000459">
    <property type="protein sequence ID" value="VAX40872.1"/>
    <property type="molecule type" value="Genomic_DNA"/>
</dbReference>
<keyword evidence="10 17" id="KW-0413">Isomerase</keyword>
<dbReference type="GO" id="GO:0003917">
    <property type="term" value="F:DNA topoisomerase type I (single strand cut, ATP-independent) activity"/>
    <property type="evidence" value="ECO:0007669"/>
    <property type="project" value="UniProtKB-EC"/>
</dbReference>
<dbReference type="Pfam" id="PF01131">
    <property type="entry name" value="Topoisom_bac"/>
    <property type="match status" value="2"/>
</dbReference>
<dbReference type="InterPro" id="IPR013497">
    <property type="entry name" value="Topo_IA_cen"/>
</dbReference>
<dbReference type="SMART" id="SM00437">
    <property type="entry name" value="TOP1Ac"/>
    <property type="match status" value="1"/>
</dbReference>
<evidence type="ECO:0000256" key="13">
    <source>
        <dbReference type="ARBA" id="ARBA00032235"/>
    </source>
</evidence>
<dbReference type="PRINTS" id="PR00417">
    <property type="entry name" value="PRTPISMRASEI"/>
</dbReference>
<feature type="domain" description="Toprim" evidence="15">
    <location>
        <begin position="1"/>
        <end position="77"/>
    </location>
</feature>
<keyword evidence="9" id="KW-0238">DNA-binding</keyword>
<proteinExistence type="inferred from homology"/>
<dbReference type="GO" id="GO:0005694">
    <property type="term" value="C:chromosome"/>
    <property type="evidence" value="ECO:0007669"/>
    <property type="project" value="InterPro"/>
</dbReference>
<protein>
    <recommendedName>
        <fullName evidence="3">DNA topoisomerase</fullName>
        <ecNumber evidence="3">5.6.2.1</ecNumber>
    </recommendedName>
    <alternativeName>
        <fullName evidence="14">Omega-protein</fullName>
    </alternativeName>
    <alternativeName>
        <fullName evidence="13">Relaxing enzyme</fullName>
    </alternativeName>
    <alternativeName>
        <fullName evidence="11">Swivelase</fullName>
    </alternativeName>
    <alternativeName>
        <fullName evidence="12">Untwisting enzyme</fullName>
    </alternativeName>
</protein>
<dbReference type="AlphaFoldDB" id="A0A3B1DJJ4"/>
<evidence type="ECO:0000256" key="3">
    <source>
        <dbReference type="ARBA" id="ARBA00012891"/>
    </source>
</evidence>
<organism evidence="17">
    <name type="scientific">hydrothermal vent metagenome</name>
    <dbReference type="NCBI Taxonomy" id="652676"/>
    <lineage>
        <taxon>unclassified sequences</taxon>
        <taxon>metagenomes</taxon>
        <taxon>ecological metagenomes</taxon>
    </lineage>
</organism>
<dbReference type="GO" id="GO:0006265">
    <property type="term" value="P:DNA topological change"/>
    <property type="evidence" value="ECO:0007669"/>
    <property type="project" value="InterPro"/>
</dbReference>
<dbReference type="PROSITE" id="PS00396">
    <property type="entry name" value="TOPO_IA_1"/>
    <property type="match status" value="1"/>
</dbReference>
<sequence>MPGVNLEKNFAPTYEVVEGKAQLIRDLKRAAKDVTSSGGEVWFATDLDREGEAIAWHLAQELGIESSKAKRVIFTAITKSEIAKAFSKPHAIDEDRVNAQQARRILDRIVGYQVSPLLWKKVARGLSAGRVQSVAVRLVVEREREIRAFVPDEYWEVDGVFALSEAEAAKLGPEWRALLAERDEKKNPPTVKVQNGWLGERGAFRASLIEIDGKKPSLRVKSTTARVGEGTEGGEGSKAIDLTPRVREIAEAAGLTGIAVESREDEKGKGPARWVRTVSGIVDPSTPYKVAGIETRRTKSRPTPPFITSTLQQAASTRLGFAAQRTMRAAQALYEGVEVPGEGPIGLITYMRTDSTHISGEALNMARDYIGRTYGDAYLPEKPNFYSSSNKAAQEAHEAIRPTSLAVSPDRVKKVLTADQFRLYQLIWERFVACQMMPAQWDATTITIEGGAKASPVLTFRASGRVLVFDGFYRVAGVPMGSDEATLPKLEEKQPVAPVSVEPKQKFTSPPSRYTEASLIKTLEAEGIGRPSTYASIIAVIQNRKYVEQLGRAFYSTDLGEVVTDKLVEAFPRLMDLGYTRQMESQLDQIEDEHLDWTDMLGQFYERFSKSLARAHEELGHAKAEVVPAPEEYRCEKCGSSLVYRFGKNGRFLSCATYPECKYAAPCDREGKPRTVDVINVRCPKSGRPMARRTGRFGPFLATILPEGTPQDEGIILNIDKKGFVTAPSQPPILTELECEKCGKPLNLRNGARGPWLGCSGFPKCRGRGKWASLDEGIKAGLEAELEAHDKAHPIPIITTLDGRPLTEKNGKPLKDAPTVDQLVLESLEEAERLAANDAAAVA</sequence>
<dbReference type="Pfam" id="PF01396">
    <property type="entry name" value="Zn_ribbon_Top1"/>
    <property type="match status" value="3"/>
</dbReference>
<gene>
    <name evidence="17" type="ORF">MNBD_PLANCTO03-2395</name>
</gene>
<reference evidence="17" key="1">
    <citation type="submission" date="2018-06" db="EMBL/GenBank/DDBJ databases">
        <authorList>
            <person name="Zhirakovskaya E."/>
        </authorList>
    </citation>
    <scope>NUCLEOTIDE SEQUENCE</scope>
</reference>
<dbReference type="InterPro" id="IPR023406">
    <property type="entry name" value="Topo_IA_AS"/>
</dbReference>
<dbReference type="InterPro" id="IPR013826">
    <property type="entry name" value="Topo_IA_cen_sub3"/>
</dbReference>
<dbReference type="HAMAP" id="MF_00952">
    <property type="entry name" value="Topoisom_1_prok"/>
    <property type="match status" value="1"/>
</dbReference>
<dbReference type="Gene3D" id="1.10.290.10">
    <property type="entry name" value="Topoisomerase I, domain 4"/>
    <property type="match status" value="1"/>
</dbReference>
<dbReference type="InterPro" id="IPR003602">
    <property type="entry name" value="Topo_IA_DNA-bd_dom"/>
</dbReference>
<evidence type="ECO:0000256" key="7">
    <source>
        <dbReference type="ARBA" id="ARBA00022842"/>
    </source>
</evidence>
<evidence type="ECO:0000256" key="2">
    <source>
        <dbReference type="ARBA" id="ARBA00009446"/>
    </source>
</evidence>
<dbReference type="SUPFAM" id="SSF56712">
    <property type="entry name" value="Prokaryotic type I DNA topoisomerase"/>
    <property type="match status" value="1"/>
</dbReference>
<dbReference type="InterPro" id="IPR006171">
    <property type="entry name" value="TOPRIM_dom"/>
</dbReference>
<keyword evidence="5" id="KW-0863">Zinc-finger</keyword>
<dbReference type="EC" id="5.6.2.1" evidence="3"/>
<dbReference type="PROSITE" id="PS52039">
    <property type="entry name" value="TOPO_IA_2"/>
    <property type="match status" value="1"/>
</dbReference>
<dbReference type="PROSITE" id="PS50880">
    <property type="entry name" value="TOPRIM"/>
    <property type="match status" value="1"/>
</dbReference>
<dbReference type="InterPro" id="IPR028612">
    <property type="entry name" value="Topoisom_1_IA"/>
</dbReference>
<evidence type="ECO:0000256" key="8">
    <source>
        <dbReference type="ARBA" id="ARBA00023029"/>
    </source>
</evidence>
<feature type="domain" description="Topo IA-type catalytic" evidence="16">
    <location>
        <begin position="93"/>
        <end position="612"/>
    </location>
</feature>
<comment type="catalytic activity">
    <reaction evidence="1">
        <text>ATP-independent breakage of single-stranded DNA, followed by passage and rejoining.</text>
        <dbReference type="EC" id="5.6.2.1"/>
    </reaction>
</comment>
<accession>A0A3B1DJJ4</accession>
<evidence type="ECO:0000256" key="9">
    <source>
        <dbReference type="ARBA" id="ARBA00023125"/>
    </source>
</evidence>
<name>A0A3B1DJJ4_9ZZZZ</name>
<dbReference type="InterPro" id="IPR023405">
    <property type="entry name" value="Topo_IA_core_domain"/>
</dbReference>
<dbReference type="Pfam" id="PF01751">
    <property type="entry name" value="Toprim"/>
    <property type="match status" value="1"/>
</dbReference>
<evidence type="ECO:0000256" key="12">
    <source>
        <dbReference type="ARBA" id="ARBA00031985"/>
    </source>
</evidence>
<dbReference type="InterPro" id="IPR000380">
    <property type="entry name" value="Topo_IA"/>
</dbReference>
<evidence type="ECO:0000256" key="1">
    <source>
        <dbReference type="ARBA" id="ARBA00000213"/>
    </source>
</evidence>
<dbReference type="PANTHER" id="PTHR42785">
    <property type="entry name" value="DNA TOPOISOMERASE, TYPE IA, CORE"/>
    <property type="match status" value="1"/>
</dbReference>
<evidence type="ECO:0000256" key="4">
    <source>
        <dbReference type="ARBA" id="ARBA00022723"/>
    </source>
</evidence>
<evidence type="ECO:0000256" key="6">
    <source>
        <dbReference type="ARBA" id="ARBA00022833"/>
    </source>
</evidence>
<dbReference type="Gene3D" id="1.10.460.10">
    <property type="entry name" value="Topoisomerase I, domain 2"/>
    <property type="match status" value="2"/>
</dbReference>
<keyword evidence="7" id="KW-0460">Magnesium</keyword>
<evidence type="ECO:0000256" key="10">
    <source>
        <dbReference type="ARBA" id="ARBA00023235"/>
    </source>
</evidence>
<evidence type="ECO:0000259" key="16">
    <source>
        <dbReference type="PROSITE" id="PS52039"/>
    </source>
</evidence>
<dbReference type="InterPro" id="IPR003601">
    <property type="entry name" value="Topo_IA_2"/>
</dbReference>